<keyword evidence="10 11" id="KW-0998">Cell outer membrane</keyword>
<evidence type="ECO:0000259" key="14">
    <source>
        <dbReference type="Pfam" id="PF00593"/>
    </source>
</evidence>
<keyword evidence="3 11" id="KW-1134">Transmembrane beta strand</keyword>
<keyword evidence="2 11" id="KW-0813">Transport</keyword>
<evidence type="ECO:0000256" key="1">
    <source>
        <dbReference type="ARBA" id="ARBA00004571"/>
    </source>
</evidence>
<dbReference type="RefSeq" id="WP_123181650.1">
    <property type="nucleotide sequence ID" value="NZ_RHGB01000003.1"/>
</dbReference>
<feature type="signal peptide" evidence="13">
    <location>
        <begin position="1"/>
        <end position="23"/>
    </location>
</feature>
<feature type="domain" description="TonB-dependent receptor plug" evidence="15">
    <location>
        <begin position="64"/>
        <end position="170"/>
    </location>
</feature>
<dbReference type="PANTHER" id="PTHR32552:SF81">
    <property type="entry name" value="TONB-DEPENDENT OUTER MEMBRANE RECEPTOR"/>
    <property type="match status" value="1"/>
</dbReference>
<evidence type="ECO:0000313" key="17">
    <source>
        <dbReference type="Proteomes" id="UP000274695"/>
    </source>
</evidence>
<dbReference type="Pfam" id="PF00593">
    <property type="entry name" value="TonB_dep_Rec_b-barrel"/>
    <property type="match status" value="1"/>
</dbReference>
<evidence type="ECO:0000256" key="12">
    <source>
        <dbReference type="RuleBase" id="RU003357"/>
    </source>
</evidence>
<proteinExistence type="inferred from homology"/>
<evidence type="ECO:0000256" key="2">
    <source>
        <dbReference type="ARBA" id="ARBA00022448"/>
    </source>
</evidence>
<evidence type="ECO:0000256" key="7">
    <source>
        <dbReference type="ARBA" id="ARBA00023065"/>
    </source>
</evidence>
<name>A0ABX9W8A1_9GAMM</name>
<comment type="similarity">
    <text evidence="11 12">Belongs to the TonB-dependent receptor family.</text>
</comment>
<dbReference type="InterPro" id="IPR036942">
    <property type="entry name" value="Beta-barrel_TonB_sf"/>
</dbReference>
<sequence length="777" mass="85845">MNRFHRLIFLMTTLIVKVNIAIAADLSDGNTFSLKRESEQNSSLARSKLLEEVIVTAQKREENIQDVPVSIVAFTGENLESLGVMEAKDLPQITPGLQYDQLDGYSLVFIRGVGTEIFLPSSEPSVATYVDGVYLPFASGLSQEFGQIERIEVLKGPQGTLFGRNATGGAISITTVSPSREEFTALLSAEYGDHHGGSAKKLKAYFSGPLTDILQFSLAAISSKKDSFSIRPVDSGFPDFNDEESTGLSLRVNWDISEQLSWAISGSHTTEDGVGSTAFTSTEVKPAFSLIVAEENRPHYSNPDVPSYFKADNRLVSSDLRWQSDWFVDARVIASHQEVKTQLGSDFDGSPAPLVGFNPKDQGIKATALDMQISSNQNTWANDKFEWTAGYYYYRAKDMGFRDLEVTVAQSVTEQLNQTPIAIALSQIISQIVPPLDANVAISLSGLVDSTSHALYAQGSYDVTDKLSLTLGIRAQMELRELTESTISSYSNSVIDPMTLISYPARKQKTKDVSPKVSLDYELFENSLLYFSWQQAYRSGTFNVVNILQAPSEVLPEKISTFELGFKGSVFDKSFQFSGAIFHNTIEDLQVLFVSLQSSGAITIENAAEAEIYGADGNITWLPFPNVAPGLALTSAFAYLNGSYLSFPDATGFDSATGLYTTFDASGNSTTRSPKRSYNFGVNYVHSYQDFEFESNVNWYYNSGYFFDAKNSVVQPSYELLNAQVSVRYIPWDMKLTLFGQNVGKTVRYSNRFETDFNVVSTYANPRVLGLRLDVEF</sequence>
<feature type="chain" id="PRO_5046917523" evidence="13">
    <location>
        <begin position="24"/>
        <end position="777"/>
    </location>
</feature>
<evidence type="ECO:0000256" key="13">
    <source>
        <dbReference type="SAM" id="SignalP"/>
    </source>
</evidence>
<dbReference type="EMBL" id="RHGB01000003">
    <property type="protein sequence ID" value="RNL66783.1"/>
    <property type="molecule type" value="Genomic_DNA"/>
</dbReference>
<evidence type="ECO:0000256" key="11">
    <source>
        <dbReference type="PROSITE-ProRule" id="PRU01360"/>
    </source>
</evidence>
<dbReference type="Pfam" id="PF07715">
    <property type="entry name" value="Plug"/>
    <property type="match status" value="1"/>
</dbReference>
<evidence type="ECO:0000259" key="15">
    <source>
        <dbReference type="Pfam" id="PF07715"/>
    </source>
</evidence>
<evidence type="ECO:0000256" key="10">
    <source>
        <dbReference type="ARBA" id="ARBA00023237"/>
    </source>
</evidence>
<feature type="domain" description="TonB-dependent receptor-like beta-barrel" evidence="14">
    <location>
        <begin position="297"/>
        <end position="743"/>
    </location>
</feature>
<dbReference type="Proteomes" id="UP000274695">
    <property type="component" value="Unassembled WGS sequence"/>
</dbReference>
<keyword evidence="13" id="KW-0732">Signal</keyword>
<evidence type="ECO:0000256" key="4">
    <source>
        <dbReference type="ARBA" id="ARBA00022496"/>
    </source>
</evidence>
<dbReference type="InterPro" id="IPR012910">
    <property type="entry name" value="Plug_dom"/>
</dbReference>
<dbReference type="PANTHER" id="PTHR32552">
    <property type="entry name" value="FERRICHROME IRON RECEPTOR-RELATED"/>
    <property type="match status" value="1"/>
</dbReference>
<reference evidence="16 17" key="1">
    <citation type="submission" date="2018-10" db="EMBL/GenBank/DDBJ databases">
        <title>Draft genome sequence of Zhongshania sp. DSW25-10.</title>
        <authorList>
            <person name="Oh J."/>
        </authorList>
    </citation>
    <scope>NUCLEOTIDE SEQUENCE [LARGE SCALE GENOMIC DNA]</scope>
    <source>
        <strain evidence="16 17">DSW25-10</strain>
    </source>
</reference>
<comment type="caution">
    <text evidence="16">The sequence shown here is derived from an EMBL/GenBank/DDBJ whole genome shotgun (WGS) entry which is preliminary data.</text>
</comment>
<keyword evidence="6" id="KW-0408">Iron</keyword>
<gene>
    <name evidence="16" type="ORF">D0911_04400</name>
</gene>
<dbReference type="SUPFAM" id="SSF56935">
    <property type="entry name" value="Porins"/>
    <property type="match status" value="1"/>
</dbReference>
<comment type="subcellular location">
    <subcellularLocation>
        <location evidence="1 11">Cell outer membrane</location>
        <topology evidence="1 11">Multi-pass membrane protein</topology>
    </subcellularLocation>
</comment>
<dbReference type="Gene3D" id="2.40.170.20">
    <property type="entry name" value="TonB-dependent receptor, beta-barrel domain"/>
    <property type="match status" value="1"/>
</dbReference>
<keyword evidence="9 11" id="KW-0472">Membrane</keyword>
<evidence type="ECO:0000256" key="9">
    <source>
        <dbReference type="ARBA" id="ARBA00023136"/>
    </source>
</evidence>
<evidence type="ECO:0000256" key="8">
    <source>
        <dbReference type="ARBA" id="ARBA00023077"/>
    </source>
</evidence>
<evidence type="ECO:0000256" key="6">
    <source>
        <dbReference type="ARBA" id="ARBA00023004"/>
    </source>
</evidence>
<evidence type="ECO:0000256" key="5">
    <source>
        <dbReference type="ARBA" id="ARBA00022692"/>
    </source>
</evidence>
<keyword evidence="5 11" id="KW-0812">Transmembrane</keyword>
<keyword evidence="7" id="KW-0406">Ion transport</keyword>
<dbReference type="PROSITE" id="PS52016">
    <property type="entry name" value="TONB_DEPENDENT_REC_3"/>
    <property type="match status" value="1"/>
</dbReference>
<keyword evidence="4" id="KW-0410">Iron transport</keyword>
<evidence type="ECO:0000256" key="3">
    <source>
        <dbReference type="ARBA" id="ARBA00022452"/>
    </source>
</evidence>
<evidence type="ECO:0000313" key="16">
    <source>
        <dbReference type="EMBL" id="RNL66783.1"/>
    </source>
</evidence>
<dbReference type="CDD" id="cd01347">
    <property type="entry name" value="ligand_gated_channel"/>
    <property type="match status" value="1"/>
</dbReference>
<keyword evidence="17" id="KW-1185">Reference proteome</keyword>
<dbReference type="InterPro" id="IPR039426">
    <property type="entry name" value="TonB-dep_rcpt-like"/>
</dbReference>
<accession>A0ABX9W8A1</accession>
<organism evidence="16 17">
    <name type="scientific">Zhongshania marina</name>
    <dbReference type="NCBI Taxonomy" id="2304603"/>
    <lineage>
        <taxon>Bacteria</taxon>
        <taxon>Pseudomonadati</taxon>
        <taxon>Pseudomonadota</taxon>
        <taxon>Gammaproteobacteria</taxon>
        <taxon>Cellvibrionales</taxon>
        <taxon>Spongiibacteraceae</taxon>
        <taxon>Zhongshania</taxon>
    </lineage>
</organism>
<protein>
    <submittedName>
        <fullName evidence="16">TonB-dependent receptor</fullName>
    </submittedName>
</protein>
<keyword evidence="8 12" id="KW-0798">TonB box</keyword>
<dbReference type="InterPro" id="IPR000531">
    <property type="entry name" value="Beta-barrel_TonB"/>
</dbReference>
<keyword evidence="16" id="KW-0675">Receptor</keyword>